<evidence type="ECO:0000256" key="7">
    <source>
        <dbReference type="ARBA" id="ARBA00023277"/>
    </source>
</evidence>
<dbReference type="NCBIfam" id="TIGR03356">
    <property type="entry name" value="BGL"/>
    <property type="match status" value="1"/>
</dbReference>
<dbReference type="AlphaFoldDB" id="D7CRB8"/>
<dbReference type="PANTHER" id="PTHR10353:SF36">
    <property type="entry name" value="LP05116P"/>
    <property type="match status" value="1"/>
</dbReference>
<feature type="binding site" evidence="11">
    <location>
        <begin position="413"/>
        <end position="414"/>
    </location>
    <ligand>
        <name>substrate</name>
    </ligand>
</feature>
<keyword evidence="8 13" id="KW-0326">Glycosidase</keyword>
<keyword evidence="6" id="KW-0136">Cellulose degradation</keyword>
<evidence type="ECO:0000256" key="5">
    <source>
        <dbReference type="ARBA" id="ARBA00022801"/>
    </source>
</evidence>
<dbReference type="Pfam" id="PF00232">
    <property type="entry name" value="Glyco_hydro_1"/>
    <property type="match status" value="1"/>
</dbReference>
<dbReference type="GO" id="GO:0005829">
    <property type="term" value="C:cytosol"/>
    <property type="evidence" value="ECO:0007669"/>
    <property type="project" value="TreeGrafter"/>
</dbReference>
<evidence type="ECO:0000256" key="8">
    <source>
        <dbReference type="ARBA" id="ARBA00023295"/>
    </source>
</evidence>
<keyword evidence="7" id="KW-0119">Carbohydrate metabolism</keyword>
<feature type="active site" description="Proton donor" evidence="10">
    <location>
        <position position="177"/>
    </location>
</feature>
<reference evidence="15" key="1">
    <citation type="submission" date="2010-05" db="EMBL/GenBank/DDBJ databases">
        <title>The complete genome of Truepera radiovictris DSM 17093.</title>
        <authorList>
            <consortium name="US DOE Joint Genome Institute (JGI-PGF)"/>
            <person name="Lucas S."/>
            <person name="Copeland A."/>
            <person name="Lapidus A."/>
            <person name="Glavina del Rio T."/>
            <person name="Dalin E."/>
            <person name="Tice H."/>
            <person name="Bruce D."/>
            <person name="Goodwin L."/>
            <person name="Pitluck S."/>
            <person name="Kyrpides N."/>
            <person name="Mavromatis K."/>
            <person name="Ovchinnikova G."/>
            <person name="Munk A.C."/>
            <person name="Detter J.C."/>
            <person name="Han C."/>
            <person name="Tapia R."/>
            <person name="Land M."/>
            <person name="Hauser L."/>
            <person name="Markowitz V."/>
            <person name="Cheng J.-F."/>
            <person name="Hugenholtz P."/>
            <person name="Woyke T."/>
            <person name="Wu D."/>
            <person name="Tindall B."/>
            <person name="Pomrenke H.G."/>
            <person name="Brambilla E."/>
            <person name="Klenk H.-P."/>
            <person name="Eisen J.A."/>
        </authorList>
    </citation>
    <scope>NUCLEOTIDE SEQUENCE [LARGE SCALE GENOMIC DNA]</scope>
    <source>
        <strain evidence="15">DSM 17093 / CIP 108686 / LMG 22925 / RQ-24</strain>
    </source>
</reference>
<dbReference type="SMR" id="D7CRB8"/>
<dbReference type="KEGG" id="tra:Trad_2092"/>
<feature type="binding site" evidence="11">
    <location>
        <position position="305"/>
    </location>
    <ligand>
        <name>substrate</name>
    </ligand>
</feature>
<evidence type="ECO:0000256" key="13">
    <source>
        <dbReference type="RuleBase" id="RU361175"/>
    </source>
</evidence>
<comment type="pathway">
    <text evidence="2">Glycan metabolism; cellulose degradation.</text>
</comment>
<dbReference type="Proteomes" id="UP000000379">
    <property type="component" value="Chromosome"/>
</dbReference>
<gene>
    <name evidence="14" type="ordered locus">Trad_2092</name>
</gene>
<dbReference type="STRING" id="649638.Trad_2092"/>
<dbReference type="PRINTS" id="PR00131">
    <property type="entry name" value="GLHYDRLASE1"/>
</dbReference>
<evidence type="ECO:0000256" key="11">
    <source>
        <dbReference type="PIRSR" id="PIRSR617736-2"/>
    </source>
</evidence>
<dbReference type="CAZy" id="GH1">
    <property type="family name" value="Glycoside Hydrolase Family 1"/>
</dbReference>
<protein>
    <recommendedName>
        <fullName evidence="4 13">Beta-glucosidase</fullName>
        <ecNumber evidence="4 13">3.2.1.21</ecNumber>
    </recommendedName>
</protein>
<dbReference type="RefSeq" id="WP_013178570.1">
    <property type="nucleotide sequence ID" value="NC_014221.1"/>
</dbReference>
<feature type="binding site" evidence="11">
    <location>
        <position position="31"/>
    </location>
    <ligand>
        <name>substrate</name>
    </ligand>
</feature>
<evidence type="ECO:0000256" key="1">
    <source>
        <dbReference type="ARBA" id="ARBA00000448"/>
    </source>
</evidence>
<comment type="similarity">
    <text evidence="3 13">Belongs to the glycosyl hydrolase 1 family.</text>
</comment>
<evidence type="ECO:0000256" key="3">
    <source>
        <dbReference type="ARBA" id="ARBA00010838"/>
    </source>
</evidence>
<sequence>MPAERATDTATEPSGGFPPGFVWGVATAAFQIEGATHEDGRGPSIWDTFCATPGRIEGGDTGEVACDHFHRWESDLDLIASLNVQSYRFSVAWPRVFPEGRGQVNVKGLDFYDRLVDGMLERGLQPNATLYHWDLPQALQDRGGWGSRDTAYAFADYAEVVTKRLGDRLAFCATFNEPWCIAILGHATGEHAPGLRDPQLALRVAHHLYVAHGLALPRLRANAPGAEHGIVLNLTPSYPASEAPEDEAAAARFDGFFNRWFLDPLLKGSYPQDLWEGYGDAVPEIAAGDLESFAQPLDFLGVNYYSRAVVAHDEAWPHFRNVPAGEAHTDMGWEVFPQGLTDLLVRLKRDYALPPLYITENGAAYPDRLEGGRVHDPERVRYYALHLTALQEAMRQGVDVRGYYAWSLMDNFEWAKGYSKRFGLFYVDYATQERVLKESGAWYREVVRANGQGLEVPQ</sequence>
<feature type="binding site" evidence="11">
    <location>
        <position position="406"/>
    </location>
    <ligand>
        <name>substrate</name>
    </ligand>
</feature>
<evidence type="ECO:0000256" key="12">
    <source>
        <dbReference type="PROSITE-ProRule" id="PRU10055"/>
    </source>
</evidence>
<dbReference type="FunFam" id="3.20.20.80:FF:000004">
    <property type="entry name" value="Beta-glucosidase 6-phospho-beta-glucosidase"/>
    <property type="match status" value="1"/>
</dbReference>
<dbReference type="PROSITE" id="PS00653">
    <property type="entry name" value="GLYCOSYL_HYDROL_F1_2"/>
    <property type="match status" value="1"/>
</dbReference>
<dbReference type="GO" id="GO:0030245">
    <property type="term" value="P:cellulose catabolic process"/>
    <property type="evidence" value="ECO:0007669"/>
    <property type="project" value="UniProtKB-KW"/>
</dbReference>
<dbReference type="EMBL" id="CP002049">
    <property type="protein sequence ID" value="ADI15206.1"/>
    <property type="molecule type" value="Genomic_DNA"/>
</dbReference>
<dbReference type="InterPro" id="IPR017736">
    <property type="entry name" value="Glyco_hydro_1_beta-glucosidase"/>
</dbReference>
<evidence type="ECO:0000256" key="10">
    <source>
        <dbReference type="PIRSR" id="PIRSR617736-1"/>
    </source>
</evidence>
<keyword evidence="9" id="KW-0624">Polysaccharide degradation</keyword>
<dbReference type="eggNOG" id="COG2723">
    <property type="taxonomic scope" value="Bacteria"/>
</dbReference>
<dbReference type="PROSITE" id="PS00572">
    <property type="entry name" value="GLYCOSYL_HYDROL_F1_1"/>
    <property type="match status" value="1"/>
</dbReference>
<name>D7CRB8_TRURR</name>
<evidence type="ECO:0000256" key="2">
    <source>
        <dbReference type="ARBA" id="ARBA00004987"/>
    </source>
</evidence>
<evidence type="ECO:0000256" key="4">
    <source>
        <dbReference type="ARBA" id="ARBA00012744"/>
    </source>
</evidence>
<comment type="catalytic activity">
    <reaction evidence="1 13">
        <text>Hydrolysis of terminal, non-reducing beta-D-glucosyl residues with release of beta-D-glucose.</text>
        <dbReference type="EC" id="3.2.1.21"/>
    </reaction>
</comment>
<feature type="active site" description="Nucleophile" evidence="10 12">
    <location>
        <position position="360"/>
    </location>
</feature>
<dbReference type="SUPFAM" id="SSF51445">
    <property type="entry name" value="(Trans)glycosidases"/>
    <property type="match status" value="1"/>
</dbReference>
<dbReference type="PANTHER" id="PTHR10353">
    <property type="entry name" value="GLYCOSYL HYDROLASE"/>
    <property type="match status" value="1"/>
</dbReference>
<dbReference type="Gene3D" id="3.20.20.80">
    <property type="entry name" value="Glycosidases"/>
    <property type="match status" value="1"/>
</dbReference>
<dbReference type="EC" id="3.2.1.21" evidence="4 13"/>
<dbReference type="InterPro" id="IPR018120">
    <property type="entry name" value="Glyco_hydro_1_AS"/>
</dbReference>
<dbReference type="InterPro" id="IPR001360">
    <property type="entry name" value="Glyco_hydro_1"/>
</dbReference>
<evidence type="ECO:0000256" key="6">
    <source>
        <dbReference type="ARBA" id="ARBA00023001"/>
    </source>
</evidence>
<reference evidence="14 15" key="2">
    <citation type="journal article" date="2011" name="Stand. Genomic Sci.">
        <title>Complete genome sequence of Truepera radiovictrix type strain (RQ-24).</title>
        <authorList>
            <person name="Ivanova N."/>
            <person name="Rohde C."/>
            <person name="Munk C."/>
            <person name="Nolan M."/>
            <person name="Lucas S."/>
            <person name="Del Rio T.G."/>
            <person name="Tice H."/>
            <person name="Deshpande S."/>
            <person name="Cheng J.F."/>
            <person name="Tapia R."/>
            <person name="Han C."/>
            <person name="Goodwin L."/>
            <person name="Pitluck S."/>
            <person name="Liolios K."/>
            <person name="Mavromatis K."/>
            <person name="Mikhailova N."/>
            <person name="Pati A."/>
            <person name="Chen A."/>
            <person name="Palaniappan K."/>
            <person name="Land M."/>
            <person name="Hauser L."/>
            <person name="Chang Y.J."/>
            <person name="Jeffries C.D."/>
            <person name="Brambilla E."/>
            <person name="Rohde M."/>
            <person name="Goker M."/>
            <person name="Tindall B.J."/>
            <person name="Woyke T."/>
            <person name="Bristow J."/>
            <person name="Eisen J.A."/>
            <person name="Markowitz V."/>
            <person name="Hugenholtz P."/>
            <person name="Kyrpides N.C."/>
            <person name="Klenk H.P."/>
            <person name="Lapidus A."/>
        </authorList>
    </citation>
    <scope>NUCLEOTIDE SEQUENCE [LARGE SCALE GENOMIC DNA]</scope>
    <source>
        <strain evidence="15">DSM 17093 / CIP 108686 / LMG 22925 / RQ-24</strain>
    </source>
</reference>
<feature type="binding site" evidence="11">
    <location>
        <position position="176"/>
    </location>
    <ligand>
        <name>substrate</name>
    </ligand>
</feature>
<dbReference type="GO" id="GO:0008422">
    <property type="term" value="F:beta-glucosidase activity"/>
    <property type="evidence" value="ECO:0007669"/>
    <property type="project" value="UniProtKB-EC"/>
</dbReference>
<evidence type="ECO:0000256" key="9">
    <source>
        <dbReference type="ARBA" id="ARBA00023326"/>
    </source>
</evidence>
<dbReference type="OrthoDB" id="2339329at2"/>
<accession>D7CRB8</accession>
<dbReference type="InterPro" id="IPR017853">
    <property type="entry name" value="GH"/>
</dbReference>
<dbReference type="HOGENOM" id="CLU_001859_1_3_0"/>
<proteinExistence type="inferred from homology"/>
<dbReference type="InterPro" id="IPR033132">
    <property type="entry name" value="GH_1_N_CS"/>
</dbReference>
<keyword evidence="15" id="KW-1185">Reference proteome</keyword>
<evidence type="ECO:0000313" key="15">
    <source>
        <dbReference type="Proteomes" id="UP000000379"/>
    </source>
</evidence>
<evidence type="ECO:0000313" key="14">
    <source>
        <dbReference type="EMBL" id="ADI15206.1"/>
    </source>
</evidence>
<keyword evidence="5 13" id="KW-0378">Hydrolase</keyword>
<feature type="binding site" evidence="11">
    <location>
        <position position="132"/>
    </location>
    <ligand>
        <name>substrate</name>
    </ligand>
</feature>
<organism evidence="14 15">
    <name type="scientific">Truepera radiovictrix (strain DSM 17093 / CIP 108686 / LMG 22925 / RQ-24)</name>
    <dbReference type="NCBI Taxonomy" id="649638"/>
    <lineage>
        <taxon>Bacteria</taxon>
        <taxon>Thermotogati</taxon>
        <taxon>Deinococcota</taxon>
        <taxon>Deinococci</taxon>
        <taxon>Trueperales</taxon>
        <taxon>Trueperaceae</taxon>
        <taxon>Truepera</taxon>
    </lineage>
</organism>